<evidence type="ECO:0000313" key="3">
    <source>
        <dbReference type="Proteomes" id="UP000187283"/>
    </source>
</evidence>
<dbReference type="AlphaFoldDB" id="A0A1R1Y3F8"/>
<dbReference type="STRING" id="133412.A0A1R1Y3F8"/>
<reference evidence="2 3" key="1">
    <citation type="submission" date="2017-01" db="EMBL/GenBank/DDBJ databases">
        <authorList>
            <person name="Mah S.A."/>
            <person name="Swanson W.J."/>
            <person name="Moy G.W."/>
            <person name="Vacquier V.D."/>
        </authorList>
    </citation>
    <scope>NUCLEOTIDE SEQUENCE [LARGE SCALE GENOMIC DNA]</scope>
    <source>
        <strain evidence="2 3">GSMNP</strain>
    </source>
</reference>
<proteinExistence type="predicted"/>
<dbReference type="Pfam" id="PF01207">
    <property type="entry name" value="Dus"/>
    <property type="match status" value="1"/>
</dbReference>
<dbReference type="OrthoDB" id="10262250at2759"/>
<evidence type="ECO:0000259" key="1">
    <source>
        <dbReference type="Pfam" id="PF01207"/>
    </source>
</evidence>
<dbReference type="SUPFAM" id="SSF51395">
    <property type="entry name" value="FMN-linked oxidoreductases"/>
    <property type="match status" value="1"/>
</dbReference>
<dbReference type="InterPro" id="IPR035587">
    <property type="entry name" value="DUS-like_FMN-bd"/>
</dbReference>
<accession>A0A1R1Y3F8</accession>
<keyword evidence="3" id="KW-1185">Reference proteome</keyword>
<dbReference type="Proteomes" id="UP000187283">
    <property type="component" value="Unassembled WGS sequence"/>
</dbReference>
<protein>
    <recommendedName>
        <fullName evidence="1">DUS-like FMN-binding domain-containing protein</fullName>
    </recommendedName>
</protein>
<feature type="domain" description="DUS-like FMN-binding" evidence="1">
    <location>
        <begin position="1"/>
        <end position="100"/>
    </location>
</feature>
<dbReference type="EMBL" id="LSSN01001026">
    <property type="protein sequence ID" value="OMJ21335.1"/>
    <property type="molecule type" value="Genomic_DNA"/>
</dbReference>
<name>A0A1R1Y3F8_9FUNG</name>
<dbReference type="Gene3D" id="3.20.20.70">
    <property type="entry name" value="Aldolase class I"/>
    <property type="match status" value="1"/>
</dbReference>
<gene>
    <name evidence="2" type="ORF">AYI70_g3545</name>
</gene>
<comment type="caution">
    <text evidence="2">The sequence shown here is derived from an EMBL/GenBank/DDBJ whole genome shotgun (WGS) entry which is preliminary data.</text>
</comment>
<sequence>MIDVTTVPFIHLLSLISPFKNHEIFTEMFHANMFSRGKLTENQEKLKIHLPVLNGLWKTNITVQIGTSCPKEASLATKELRNIGMNKINLNVGCPSDNVQVRIIY</sequence>
<evidence type="ECO:0000313" key="2">
    <source>
        <dbReference type="EMBL" id="OMJ21335.1"/>
    </source>
</evidence>
<dbReference type="InterPro" id="IPR013785">
    <property type="entry name" value="Aldolase_TIM"/>
</dbReference>
<organism evidence="2 3">
    <name type="scientific">Smittium culicis</name>
    <dbReference type="NCBI Taxonomy" id="133412"/>
    <lineage>
        <taxon>Eukaryota</taxon>
        <taxon>Fungi</taxon>
        <taxon>Fungi incertae sedis</taxon>
        <taxon>Zoopagomycota</taxon>
        <taxon>Kickxellomycotina</taxon>
        <taxon>Harpellomycetes</taxon>
        <taxon>Harpellales</taxon>
        <taxon>Legeriomycetaceae</taxon>
        <taxon>Smittium</taxon>
    </lineage>
</organism>